<evidence type="ECO:0000313" key="2">
    <source>
        <dbReference type="Proteomes" id="UP001331761"/>
    </source>
</evidence>
<evidence type="ECO:0000313" key="1">
    <source>
        <dbReference type="EMBL" id="KAK5978932.1"/>
    </source>
</evidence>
<gene>
    <name evidence="1" type="ORF">GCK32_022832</name>
</gene>
<accession>A0AAN8IRI9</accession>
<comment type="caution">
    <text evidence="1">The sequence shown here is derived from an EMBL/GenBank/DDBJ whole genome shotgun (WGS) entry which is preliminary data.</text>
</comment>
<reference evidence="1 2" key="1">
    <citation type="submission" date="2019-10" db="EMBL/GenBank/DDBJ databases">
        <title>Assembly and Annotation for the nematode Trichostrongylus colubriformis.</title>
        <authorList>
            <person name="Martin J."/>
        </authorList>
    </citation>
    <scope>NUCLEOTIDE SEQUENCE [LARGE SCALE GENOMIC DNA]</scope>
    <source>
        <strain evidence="1">G859</strain>
        <tissue evidence="1">Whole worm</tissue>
    </source>
</reference>
<name>A0AAN8IRI9_TRICO</name>
<proteinExistence type="predicted"/>
<dbReference type="EMBL" id="WIXE01008846">
    <property type="protein sequence ID" value="KAK5978932.1"/>
    <property type="molecule type" value="Genomic_DNA"/>
</dbReference>
<sequence>MERPKKTGPVLYATSEGANPMERDGIRGGIVTKVVRDFDNLAKVLEEWRTSKAWVIVWPQEANFRDDTMERAIKTAKAYLEEGGLIATAWPPITAKNQSKWPNMSDGWKTFDEALLKLDRYDRVFCTASNRIMDGRLFLEEGAPEGSAQFYSNYVGTALPKQVY</sequence>
<feature type="non-terminal residue" evidence="1">
    <location>
        <position position="164"/>
    </location>
</feature>
<organism evidence="1 2">
    <name type="scientific">Trichostrongylus colubriformis</name>
    <name type="common">Black scour worm</name>
    <dbReference type="NCBI Taxonomy" id="6319"/>
    <lineage>
        <taxon>Eukaryota</taxon>
        <taxon>Metazoa</taxon>
        <taxon>Ecdysozoa</taxon>
        <taxon>Nematoda</taxon>
        <taxon>Chromadorea</taxon>
        <taxon>Rhabditida</taxon>
        <taxon>Rhabditina</taxon>
        <taxon>Rhabditomorpha</taxon>
        <taxon>Strongyloidea</taxon>
        <taxon>Trichostrongylidae</taxon>
        <taxon>Trichostrongylus</taxon>
    </lineage>
</organism>
<dbReference type="Proteomes" id="UP001331761">
    <property type="component" value="Unassembled WGS sequence"/>
</dbReference>
<dbReference type="AlphaFoldDB" id="A0AAN8IRI9"/>
<keyword evidence="2" id="KW-1185">Reference proteome</keyword>
<protein>
    <submittedName>
        <fullName evidence="1">Uncharacterized protein</fullName>
    </submittedName>
</protein>